<sequence length="171" mass="18716">MSRRRLLLGGVLVLVVVMVAGALWWWTQRESAAPVDERLAGRIEATGLQPYRIDLEGAEPVSVQVRRRMLEVRYERDDVHVFLLLVQRAPQGDLCPRGEGEQPDGGTCTSDGDTLLTSFEEMGSASLRRDGVLLTVGALVIESDAGLQQRALDALAGADPISAEELSRLRH</sequence>
<keyword evidence="2" id="KW-1185">Reference proteome</keyword>
<proteinExistence type="predicted"/>
<evidence type="ECO:0000313" key="2">
    <source>
        <dbReference type="Proteomes" id="UP001500621"/>
    </source>
</evidence>
<gene>
    <name evidence="1" type="ORF">GCM10023226_03030</name>
</gene>
<name>A0ABP8VQL1_9ACTN</name>
<reference evidence="2" key="1">
    <citation type="journal article" date="2019" name="Int. J. Syst. Evol. Microbiol.">
        <title>The Global Catalogue of Microorganisms (GCM) 10K type strain sequencing project: providing services to taxonomists for standard genome sequencing and annotation.</title>
        <authorList>
            <consortium name="The Broad Institute Genomics Platform"/>
            <consortium name="The Broad Institute Genome Sequencing Center for Infectious Disease"/>
            <person name="Wu L."/>
            <person name="Ma J."/>
        </authorList>
    </citation>
    <scope>NUCLEOTIDE SEQUENCE [LARGE SCALE GENOMIC DNA]</scope>
    <source>
        <strain evidence="2">JCM 18127</strain>
    </source>
</reference>
<comment type="caution">
    <text evidence="1">The sequence shown here is derived from an EMBL/GenBank/DDBJ whole genome shotgun (WGS) entry which is preliminary data.</text>
</comment>
<dbReference type="RefSeq" id="WP_345262281.1">
    <property type="nucleotide sequence ID" value="NZ_BAABIM010000001.1"/>
</dbReference>
<dbReference type="Proteomes" id="UP001500621">
    <property type="component" value="Unassembled WGS sequence"/>
</dbReference>
<protein>
    <submittedName>
        <fullName evidence="1">Uncharacterized protein</fullName>
    </submittedName>
</protein>
<dbReference type="EMBL" id="BAABIM010000001">
    <property type="protein sequence ID" value="GAA4669919.1"/>
    <property type="molecule type" value="Genomic_DNA"/>
</dbReference>
<evidence type="ECO:0000313" key="1">
    <source>
        <dbReference type="EMBL" id="GAA4669919.1"/>
    </source>
</evidence>
<organism evidence="1 2">
    <name type="scientific">Nocardioides nanhaiensis</name>
    <dbReference type="NCBI Taxonomy" id="1476871"/>
    <lineage>
        <taxon>Bacteria</taxon>
        <taxon>Bacillati</taxon>
        <taxon>Actinomycetota</taxon>
        <taxon>Actinomycetes</taxon>
        <taxon>Propionibacteriales</taxon>
        <taxon>Nocardioidaceae</taxon>
        <taxon>Nocardioides</taxon>
    </lineage>
</organism>
<accession>A0ABP8VQL1</accession>